<dbReference type="Gene3D" id="3.30.1490.100">
    <property type="entry name" value="DNA polymerase, Y-family, little finger domain"/>
    <property type="match status" value="1"/>
</dbReference>
<feature type="binding site" evidence="13">
    <location>
        <position position="770"/>
    </location>
    <ligand>
        <name>Mg(2+)</name>
        <dbReference type="ChEBI" id="CHEBI:18420"/>
        <label>1</label>
    </ligand>
</feature>
<dbReference type="InterPro" id="IPR036775">
    <property type="entry name" value="DNA_pol_Y-fam_lit_finger_sf"/>
</dbReference>
<dbReference type="InterPro" id="IPR025527">
    <property type="entry name" value="HUWE1/Rev1_UBM"/>
</dbReference>
<dbReference type="GO" id="GO:0006281">
    <property type="term" value="P:DNA repair"/>
    <property type="evidence" value="ECO:0007669"/>
    <property type="project" value="UniProtKB-KW"/>
</dbReference>
<feature type="compositionally biased region" description="Polar residues" evidence="14">
    <location>
        <begin position="501"/>
        <end position="512"/>
    </location>
</feature>
<dbReference type="SMART" id="SM00292">
    <property type="entry name" value="BRCT"/>
    <property type="match status" value="1"/>
</dbReference>
<dbReference type="FunFam" id="3.30.70.270:FF:000084">
    <property type="entry name" value="REV1, polymerase (DNA directed)"/>
    <property type="match status" value="1"/>
</dbReference>
<feature type="region of interest" description="Disordered" evidence="14">
    <location>
        <begin position="632"/>
        <end position="693"/>
    </location>
</feature>
<keyword evidence="8" id="KW-0227">DNA damage</keyword>
<evidence type="ECO:0000256" key="7">
    <source>
        <dbReference type="ARBA" id="ARBA00022723"/>
    </source>
</evidence>
<keyword evidence="6" id="KW-0548">Nucleotidyltransferase</keyword>
<dbReference type="InterPro" id="IPR001126">
    <property type="entry name" value="UmuC"/>
</dbReference>
<evidence type="ECO:0000256" key="10">
    <source>
        <dbReference type="ARBA" id="ARBA00023125"/>
    </source>
</evidence>
<feature type="region of interest" description="Disordered" evidence="14">
    <location>
        <begin position="1124"/>
        <end position="1166"/>
    </location>
</feature>
<dbReference type="SUPFAM" id="SSF52113">
    <property type="entry name" value="BRCT domain"/>
    <property type="match status" value="1"/>
</dbReference>
<feature type="region of interest" description="Disordered" evidence="14">
    <location>
        <begin position="1"/>
        <end position="20"/>
    </location>
</feature>
<evidence type="ECO:0000256" key="9">
    <source>
        <dbReference type="ARBA" id="ARBA00022842"/>
    </source>
</evidence>
<feature type="compositionally biased region" description="Polar residues" evidence="14">
    <location>
        <begin position="1138"/>
        <end position="1148"/>
    </location>
</feature>
<evidence type="ECO:0000313" key="17">
    <source>
        <dbReference type="Ensembl" id="ENSORLP00020010281.1"/>
    </source>
</evidence>
<proteinExistence type="inferred from homology"/>
<reference evidence="17" key="3">
    <citation type="submission" date="2025-08" db="UniProtKB">
        <authorList>
            <consortium name="Ensembl"/>
        </authorList>
    </citation>
    <scope>IDENTIFICATION</scope>
    <source>
        <strain evidence="17">HNI</strain>
    </source>
</reference>
<organism evidence="17 18">
    <name type="scientific">Oryzias latipes</name>
    <name type="common">Japanese rice fish</name>
    <name type="synonym">Japanese killifish</name>
    <dbReference type="NCBI Taxonomy" id="8090"/>
    <lineage>
        <taxon>Eukaryota</taxon>
        <taxon>Metazoa</taxon>
        <taxon>Chordata</taxon>
        <taxon>Craniata</taxon>
        <taxon>Vertebrata</taxon>
        <taxon>Euteleostomi</taxon>
        <taxon>Actinopterygii</taxon>
        <taxon>Neopterygii</taxon>
        <taxon>Teleostei</taxon>
        <taxon>Neoteleostei</taxon>
        <taxon>Acanthomorphata</taxon>
        <taxon>Ovalentaria</taxon>
        <taxon>Atherinomorphae</taxon>
        <taxon>Beloniformes</taxon>
        <taxon>Adrianichthyidae</taxon>
        <taxon>Oryziinae</taxon>
        <taxon>Oryzias</taxon>
    </lineage>
</organism>
<feature type="compositionally biased region" description="Polar residues" evidence="14">
    <location>
        <begin position="681"/>
        <end position="690"/>
    </location>
</feature>
<comment type="subcellular location">
    <subcellularLocation>
        <location evidence="1">Nucleus</location>
    </subcellularLocation>
</comment>
<dbReference type="InterPro" id="IPR038401">
    <property type="entry name" value="Rev1_C_sf"/>
</dbReference>
<dbReference type="GO" id="GO:0003684">
    <property type="term" value="F:damaged DNA binding"/>
    <property type="evidence" value="ECO:0007669"/>
    <property type="project" value="InterPro"/>
</dbReference>
<dbReference type="FunFam" id="3.40.50.10190:FF:000009">
    <property type="entry name" value="DNA repair protein REV1"/>
    <property type="match status" value="1"/>
</dbReference>
<dbReference type="PIRSF" id="PIRSF036573">
    <property type="entry name" value="REV1"/>
    <property type="match status" value="1"/>
</dbReference>
<dbReference type="GO" id="GO:0005634">
    <property type="term" value="C:nucleus"/>
    <property type="evidence" value="ECO:0007669"/>
    <property type="project" value="UniProtKB-SubCell"/>
</dbReference>
<dbReference type="CDD" id="cd19318">
    <property type="entry name" value="Rev1_UBM2"/>
    <property type="match status" value="1"/>
</dbReference>
<dbReference type="SUPFAM" id="SSF56672">
    <property type="entry name" value="DNA/RNA polymerases"/>
    <property type="match status" value="1"/>
</dbReference>
<dbReference type="Pfam" id="PF16727">
    <property type="entry name" value="REV1_C"/>
    <property type="match status" value="1"/>
</dbReference>
<evidence type="ECO:0000256" key="11">
    <source>
        <dbReference type="ARBA" id="ARBA00023204"/>
    </source>
</evidence>
<feature type="compositionally biased region" description="Polar residues" evidence="14">
    <location>
        <begin position="472"/>
        <end position="493"/>
    </location>
</feature>
<evidence type="ECO:0000256" key="8">
    <source>
        <dbReference type="ARBA" id="ARBA00022763"/>
    </source>
</evidence>
<evidence type="ECO:0000259" key="15">
    <source>
        <dbReference type="PROSITE" id="PS50172"/>
    </source>
</evidence>
<protein>
    <recommendedName>
        <fullName evidence="3">DNA repair protein REV1</fullName>
    </recommendedName>
</protein>
<comment type="cofactor">
    <cofactor evidence="13">
        <name>Mg(2+)</name>
        <dbReference type="ChEBI" id="CHEBI:18420"/>
    </cofactor>
    <text evidence="13">Binds 2 magnesium ions.</text>
</comment>
<dbReference type="InterPro" id="IPR031991">
    <property type="entry name" value="Rev1_C"/>
</dbReference>
<dbReference type="Pfam" id="PF11799">
    <property type="entry name" value="IMS_C"/>
    <property type="match status" value="1"/>
</dbReference>
<dbReference type="FunFam" id="3.40.1170.60:FF:000005">
    <property type="entry name" value="DNA repair protein REV1"/>
    <property type="match status" value="1"/>
</dbReference>
<dbReference type="CDD" id="cd01701">
    <property type="entry name" value="PolY_Rev1"/>
    <property type="match status" value="1"/>
</dbReference>
<feature type="region of interest" description="Disordered" evidence="14">
    <location>
        <begin position="574"/>
        <end position="604"/>
    </location>
</feature>
<dbReference type="InterPro" id="IPR017961">
    <property type="entry name" value="DNA_pol_Y-fam_little_finger"/>
</dbReference>
<keyword evidence="4" id="KW-0237">DNA synthesis</keyword>
<dbReference type="PANTHER" id="PTHR45990">
    <property type="entry name" value="DNA REPAIR PROTEIN REV1"/>
    <property type="match status" value="1"/>
</dbReference>
<feature type="compositionally biased region" description="Low complexity" evidence="14">
    <location>
        <begin position="1059"/>
        <end position="1073"/>
    </location>
</feature>
<dbReference type="Gene3D" id="1.10.150.20">
    <property type="entry name" value="5' to 3' exonuclease, C-terminal subdomain"/>
    <property type="match status" value="1"/>
</dbReference>
<feature type="compositionally biased region" description="Polar residues" evidence="14">
    <location>
        <begin position="425"/>
        <end position="442"/>
    </location>
</feature>
<dbReference type="SUPFAM" id="SSF100879">
    <property type="entry name" value="Lesion bypass DNA polymerase (Y-family), little finger domain"/>
    <property type="match status" value="1"/>
</dbReference>
<dbReference type="InterPro" id="IPR036420">
    <property type="entry name" value="BRCT_dom_sf"/>
</dbReference>
<sequence length="1440" mass="158703">MVANSQNKDNKKRSNGKKRTMEMVRTRLVSMEKGNYQCHWMNTIIEQQKNGAACERLRGHSRWLSMSRDGWMRKRASAGDDNGWAERGGYMAAKVSKLDEQFRLDAPREKQKEGACSGIFRGVAIYVNGYTEPSADELRRLMMLHGGQFHVYYSRSKTTHIIANNLPNCKIQDLKGEKVIRPEWITDSIKAGHLLPHLKYQLYAKQKSTLFPGVTLHQTLEVAGTSQSFLQPNVRQKLHLPQQKIGLSVPHTGPSLLSCRNNHIPPSSCSSPQPTQHSIGHSIVGQIITDSKHRGPLQSHPPQNLNHTKPPHKSTHRKEEEKIAINGILPTSSDVMSHSKTNKMQECVKGGTCLPAASNMAKEVPLTNGHAHLLNGALRPEDLEPLIDHHGSNQPKHRARSSPEKPQSPVEQARSDPYEFPLSPPKQSQMSPVVLEQSSTEGASGCPHTPPTNYDTATGSETQLFTEPHQPSPQVSTGSEQNHLSQPPFSHSHSLLRPNGSHHNAFSSNPALSSPAGVKTKLNLHSDPSSKSSVQLLEQTGSLISEFYSHSRLHQISTWRIGFSEYINELHHKKKESGSISYPGKDRLRKAAAQRPSDSRGSSASVSVKSCIFHVDMDCFFVSVGIRHRPDLKGKPVAVTSNRGHGRVPTRPGANPQVEQQYYQRKHAHPQPEKEGDLLHTSPSQDSPDSYANGVNLDSAALSMAEIASCSYEARQAGVRNGMFFGKAKQLCPSLQSVPYDFEAYKEVAINMYEILASYTRDIEALSCDEALIDGSALLAELGISPDDLAQAIRADIKEKTGCSASVGMGSNILLARLATRKAKPNGQYFLKSEEVDDFIRDLPVTRLPGVGHVMGKKLATLGVTTCGDLQQVSLSQLQRMFGPRTGQTLFRFCRGLDDRPVRCEKERKSVSAEMNYNIRFTKVEEAESFLSNLSMEVQKRLREAGLRGRRVTLKVMVRKVGAPLESAKYGGHGICDNLARNVMLAQPTDSGQLIASAVIKLLHAMQLQVQDLRGIGIQVQHLEGNRHLPPDGRGPRSCSIKEMLTIRSNKNNYCKEQSTPSASTSSLTSSPAEPVPGTSKEQPTCRKTPKHSRTRLSITIEVPSPSQVDRSVLEALPPELREQVEQSWTKRDGIPNNCHSPALQQSSPHRHQASPPRPALSSPPAGTLVLQIPNQPNTPGIVLELPNFSQVDPDVFAALPKELQEELKSAYNRAANVQAQLKTVEQKNPLLQLKQPAVGTGIGRVKRRYKRKNAVSPLKKGTSPLKRQQTNSPVKPISAAGKSREPINIPKNENNSSTSNLDLAEPAVEAVSSPVPMLAGAFDLTDIKTLLREWVTTITEPMEEDILQVVKYCTELIEDKDLEKLDLIIKYMKRSVLSCGTFVKQMSSLVIDFCSFLTRAICMLFFPLQAHAAVGGVCVEYGVRLHPGQRAGDLAASVW</sequence>
<dbReference type="Ensembl" id="ENSORLT00020031263.1">
    <property type="protein sequence ID" value="ENSORLP00020010281.1"/>
    <property type="gene ID" value="ENSORLG00020000278.1"/>
</dbReference>
<evidence type="ECO:0000256" key="13">
    <source>
        <dbReference type="PIRSR" id="PIRSR036573-2"/>
    </source>
</evidence>
<feature type="region of interest" description="Disordered" evidence="14">
    <location>
        <begin position="1050"/>
        <end position="1104"/>
    </location>
</feature>
<evidence type="ECO:0000256" key="4">
    <source>
        <dbReference type="ARBA" id="ARBA00022634"/>
    </source>
</evidence>
<evidence type="ECO:0000256" key="14">
    <source>
        <dbReference type="SAM" id="MobiDB-lite"/>
    </source>
</evidence>
<feature type="region of interest" description="Disordered" evidence="14">
    <location>
        <begin position="292"/>
        <end position="320"/>
    </location>
</feature>
<dbReference type="Gene3D" id="3.40.50.10190">
    <property type="entry name" value="BRCT domain"/>
    <property type="match status" value="1"/>
</dbReference>
<keyword evidence="11" id="KW-0234">DNA repair</keyword>
<feature type="region of interest" description="Disordered" evidence="14">
    <location>
        <begin position="384"/>
        <end position="530"/>
    </location>
</feature>
<evidence type="ECO:0000313" key="18">
    <source>
        <dbReference type="Proteomes" id="UP000265180"/>
    </source>
</evidence>
<dbReference type="Pfam" id="PF21999">
    <property type="entry name" value="IMS_HHH_1"/>
    <property type="match status" value="1"/>
</dbReference>
<reference key="1">
    <citation type="journal article" date="2007" name="Nature">
        <title>The medaka draft genome and insights into vertebrate genome evolution.</title>
        <authorList>
            <person name="Kasahara M."/>
            <person name="Naruse K."/>
            <person name="Sasaki S."/>
            <person name="Nakatani Y."/>
            <person name="Qu W."/>
            <person name="Ahsan B."/>
            <person name="Yamada T."/>
            <person name="Nagayasu Y."/>
            <person name="Doi K."/>
            <person name="Kasai Y."/>
            <person name="Jindo T."/>
            <person name="Kobayashi D."/>
            <person name="Shimada A."/>
            <person name="Toyoda A."/>
            <person name="Kuroki Y."/>
            <person name="Fujiyama A."/>
            <person name="Sasaki T."/>
            <person name="Shimizu A."/>
            <person name="Asakawa S."/>
            <person name="Shimizu N."/>
            <person name="Hashimoto S."/>
            <person name="Yang J."/>
            <person name="Lee Y."/>
            <person name="Matsushima K."/>
            <person name="Sugano S."/>
            <person name="Sakaizumi M."/>
            <person name="Narita T."/>
            <person name="Ohishi K."/>
            <person name="Haga S."/>
            <person name="Ohta F."/>
            <person name="Nomoto H."/>
            <person name="Nogata K."/>
            <person name="Morishita T."/>
            <person name="Endo T."/>
            <person name="Shin-I T."/>
            <person name="Takeda H."/>
            <person name="Morishita S."/>
            <person name="Kohara Y."/>
        </authorList>
    </citation>
    <scope>NUCLEOTIDE SEQUENCE [LARGE SCALE GENOMIC DNA]</scope>
    <source>
        <strain>Hd-rR</strain>
    </source>
</reference>
<evidence type="ECO:0000256" key="1">
    <source>
        <dbReference type="ARBA" id="ARBA00004123"/>
    </source>
</evidence>
<keyword evidence="7 13" id="KW-0479">Metal-binding</keyword>
<evidence type="ECO:0000259" key="16">
    <source>
        <dbReference type="PROSITE" id="PS50173"/>
    </source>
</evidence>
<keyword evidence="12" id="KW-0539">Nucleus</keyword>
<dbReference type="GO" id="GO:0046872">
    <property type="term" value="F:metal ion binding"/>
    <property type="evidence" value="ECO:0007669"/>
    <property type="project" value="UniProtKB-KW"/>
</dbReference>
<reference evidence="17" key="4">
    <citation type="submission" date="2025-09" db="UniProtKB">
        <authorList>
            <consortium name="Ensembl"/>
        </authorList>
    </citation>
    <scope>IDENTIFICATION</scope>
    <source>
        <strain evidence="17">HNI</strain>
    </source>
</reference>
<dbReference type="InterPro" id="IPR001357">
    <property type="entry name" value="BRCT_dom"/>
</dbReference>
<dbReference type="Pfam" id="PF16589">
    <property type="entry name" value="BRCT_2"/>
    <property type="match status" value="1"/>
</dbReference>
<evidence type="ECO:0000256" key="5">
    <source>
        <dbReference type="ARBA" id="ARBA00022679"/>
    </source>
</evidence>
<feature type="region of interest" description="Disordered" evidence="14">
    <location>
        <begin position="1251"/>
        <end position="1300"/>
    </location>
</feature>
<evidence type="ECO:0000256" key="6">
    <source>
        <dbReference type="ARBA" id="ARBA00022695"/>
    </source>
</evidence>
<dbReference type="InterPro" id="IPR047346">
    <property type="entry name" value="Rev1_UBM1/2"/>
</dbReference>
<reference evidence="17 18" key="2">
    <citation type="submission" date="2017-04" db="EMBL/GenBank/DDBJ databases">
        <title>CpG methylation of centromeres and impact of large insertions on vertebrate speciation.</title>
        <authorList>
            <person name="Ichikawa K."/>
            <person name="Yoshimura J."/>
            <person name="Morishita S."/>
        </authorList>
    </citation>
    <scope>NUCLEOTIDE SEQUENCE</scope>
    <source>
        <strain evidence="17 18">HNI</strain>
    </source>
</reference>
<feature type="compositionally biased region" description="Polar residues" evidence="14">
    <location>
        <begin position="451"/>
        <end position="465"/>
    </location>
</feature>
<dbReference type="Pfam" id="PF14377">
    <property type="entry name" value="UBM"/>
    <property type="match status" value="2"/>
</dbReference>
<feature type="domain" description="UmuC" evidence="16">
    <location>
        <begin position="612"/>
        <end position="852"/>
    </location>
</feature>
<dbReference type="PANTHER" id="PTHR45990:SF1">
    <property type="entry name" value="DNA REPAIR PROTEIN REV1"/>
    <property type="match status" value="1"/>
</dbReference>
<dbReference type="FunFam" id="3.30.1490.100:FF:000001">
    <property type="entry name" value="DNA repair protein REV1"/>
    <property type="match status" value="1"/>
</dbReference>
<dbReference type="InterPro" id="IPR043128">
    <property type="entry name" value="Rev_trsase/Diguanyl_cyclase"/>
</dbReference>
<evidence type="ECO:0000256" key="12">
    <source>
        <dbReference type="ARBA" id="ARBA00023242"/>
    </source>
</evidence>
<dbReference type="FunFam" id="3.30.70.270:FF:000005">
    <property type="entry name" value="DNA repair protein REV1"/>
    <property type="match status" value="1"/>
</dbReference>
<keyword evidence="9 13" id="KW-0460">Magnesium</keyword>
<name>A0A3P9KPJ3_ORYLA</name>
<dbReference type="CDD" id="cd17719">
    <property type="entry name" value="BRCT_Rev1"/>
    <property type="match status" value="1"/>
</dbReference>
<keyword evidence="10" id="KW-0238">DNA-binding</keyword>
<dbReference type="Gene3D" id="3.30.70.270">
    <property type="match status" value="2"/>
</dbReference>
<feature type="binding site" evidence="13">
    <location>
        <position position="616"/>
    </location>
    <ligand>
        <name>Mg(2+)</name>
        <dbReference type="ChEBI" id="CHEBI:18420"/>
        <label>1</label>
    </ligand>
</feature>
<evidence type="ECO:0000256" key="3">
    <source>
        <dbReference type="ARBA" id="ARBA00020399"/>
    </source>
</evidence>
<dbReference type="InterPro" id="IPR012112">
    <property type="entry name" value="REV1"/>
</dbReference>
<feature type="domain" description="BRCT" evidence="15">
    <location>
        <begin position="115"/>
        <end position="202"/>
    </location>
</feature>
<dbReference type="InterPro" id="IPR053848">
    <property type="entry name" value="IMS_HHH_1"/>
</dbReference>
<dbReference type="InterPro" id="IPR043502">
    <property type="entry name" value="DNA/RNA_pol_sf"/>
</dbReference>
<feature type="binding site" evidence="13">
    <location>
        <position position="769"/>
    </location>
    <ligand>
        <name>Mg(2+)</name>
        <dbReference type="ChEBI" id="CHEBI:18420"/>
        <label>1</label>
    </ligand>
</feature>
<dbReference type="PROSITE" id="PS50173">
    <property type="entry name" value="UMUC"/>
    <property type="match status" value="1"/>
</dbReference>
<dbReference type="Proteomes" id="UP000265180">
    <property type="component" value="Chromosome 21"/>
</dbReference>
<dbReference type="GO" id="GO:0003887">
    <property type="term" value="F:DNA-directed DNA polymerase activity"/>
    <property type="evidence" value="ECO:0007669"/>
    <property type="project" value="InterPro"/>
</dbReference>
<feature type="compositionally biased region" description="Basic and acidic residues" evidence="14">
    <location>
        <begin position="1124"/>
        <end position="1134"/>
    </location>
</feature>
<dbReference type="Gene3D" id="1.20.58.1280">
    <property type="entry name" value="DNA repair protein Rev1, C-terminal domain"/>
    <property type="match status" value="1"/>
</dbReference>
<dbReference type="Pfam" id="PF00817">
    <property type="entry name" value="IMS"/>
    <property type="match status" value="2"/>
</dbReference>
<comment type="similarity">
    <text evidence="2">Belongs to the DNA polymerase type-Y family.</text>
</comment>
<dbReference type="Gene3D" id="3.40.1170.60">
    <property type="match status" value="1"/>
</dbReference>
<dbReference type="GO" id="GO:0042276">
    <property type="term" value="P:error-prone translesion synthesis"/>
    <property type="evidence" value="ECO:0007669"/>
    <property type="project" value="InterPro"/>
</dbReference>
<dbReference type="Gene3D" id="6.10.250.1630">
    <property type="match status" value="2"/>
</dbReference>
<dbReference type="PROSITE" id="PS50172">
    <property type="entry name" value="BRCT"/>
    <property type="match status" value="1"/>
</dbReference>
<keyword evidence="5" id="KW-0808">Transferase</keyword>
<evidence type="ECO:0000256" key="2">
    <source>
        <dbReference type="ARBA" id="ARBA00010945"/>
    </source>
</evidence>
<accession>A0A3P9KPJ3</accession>